<sequence length="661" mass="74206">MYVRFKLIRLRHQSASITQRQQINMQHSYRVLHTWIWELLSVALAIGLLIAIAALLALHDGKPAPDWGAHINLNALLAFLSTILRAMLVVVVSQVISQRKWDWYSRGRARPLSDFQQFDSGSRGSLGALLLIPTILWKDLVALIASVVLLASFLVGPFVQQASRTMECSFAVPGLNASLPSAHFVPRRGYFTPDSSYNFGKPELGHMMMVISATTEADSVQNKMSASCSTGNFGMCSECVDVSPLVSINEDGDKTLPNGFNLSSYEGDAGSKISLIKPTPDLAWMGDFLTPQHRALSRWAYINITYLKSNISSTAAVCSLYPCLRTYTASVTNGQLSEKQIRSDSMQAAPLFDTVGSLPPISNSLTNQDLVYTTVKSPCRVDGHVYDILNMSSHPDTTDLVLYDFTDNGGPSPYRYTFKNIRAPEHCIYRQHPTFVIAISTILNSEIFDGYCQWYKGTTCRKILGSGKLENLGAEAVLQAFQKPEELQFSDITRWFTSFADAMTNRYRFDYGTTNDDWRSYNIKDKDMRKGEIRGLAWQTTVCVSMQREWLLLPLCLTLVIAVLCFWTIATDWRYRHSRPVWKESILPLIFYGYKIKSQGSGLLQRQPPEDNLGEDHAGLMERESSLLEASELKTISSQILVRFPLPDSIEMLEARQPRGN</sequence>
<dbReference type="Pfam" id="PF11374">
    <property type="entry name" value="DUF3176"/>
    <property type="match status" value="1"/>
</dbReference>
<dbReference type="KEGG" id="cdet:87938220"/>
<keyword evidence="1" id="KW-1133">Transmembrane helix</keyword>
<feature type="transmembrane region" description="Helical" evidence="1">
    <location>
        <begin position="550"/>
        <end position="570"/>
    </location>
</feature>
<dbReference type="AlphaFoldDB" id="A0AAX4I136"/>
<dbReference type="EMBL" id="CP137305">
    <property type="protein sequence ID" value="WQF76703.1"/>
    <property type="molecule type" value="Genomic_DNA"/>
</dbReference>
<feature type="transmembrane region" description="Helical" evidence="1">
    <location>
        <begin position="35"/>
        <end position="56"/>
    </location>
</feature>
<dbReference type="Proteomes" id="UP001322277">
    <property type="component" value="Chromosome 1"/>
</dbReference>
<evidence type="ECO:0000313" key="3">
    <source>
        <dbReference type="Proteomes" id="UP001322277"/>
    </source>
</evidence>
<reference evidence="3" key="1">
    <citation type="journal article" date="2023" name="bioRxiv">
        <title>Complete genome of the Medicago anthracnose fungus, Colletotrichum destructivum, reveals a mini-chromosome-like region within a core chromosome.</title>
        <authorList>
            <person name="Lapalu N."/>
            <person name="Simon A."/>
            <person name="Lu A."/>
            <person name="Plaumann P.-L."/>
            <person name="Amselem J."/>
            <person name="Pigne S."/>
            <person name="Auger A."/>
            <person name="Koch C."/>
            <person name="Dallery J.-F."/>
            <person name="O'Connell R.J."/>
        </authorList>
    </citation>
    <scope>NUCLEOTIDE SEQUENCE [LARGE SCALE GENOMIC DNA]</scope>
    <source>
        <strain evidence="3">CBS 520.97</strain>
    </source>
</reference>
<feature type="transmembrane region" description="Helical" evidence="1">
    <location>
        <begin position="76"/>
        <end position="96"/>
    </location>
</feature>
<keyword evidence="1" id="KW-0812">Transmembrane</keyword>
<dbReference type="PANTHER" id="PTHR35394">
    <property type="entry name" value="DUF3176 DOMAIN-CONTAINING PROTEIN"/>
    <property type="match status" value="1"/>
</dbReference>
<proteinExistence type="predicted"/>
<dbReference type="RefSeq" id="XP_062773927.1">
    <property type="nucleotide sequence ID" value="XM_062917876.1"/>
</dbReference>
<dbReference type="InterPro" id="IPR021514">
    <property type="entry name" value="DUF3176"/>
</dbReference>
<evidence type="ECO:0000256" key="1">
    <source>
        <dbReference type="SAM" id="Phobius"/>
    </source>
</evidence>
<evidence type="ECO:0000313" key="2">
    <source>
        <dbReference type="EMBL" id="WQF76703.1"/>
    </source>
</evidence>
<protein>
    <submittedName>
        <fullName evidence="2">Uncharacterized protein</fullName>
    </submittedName>
</protein>
<accession>A0AAX4I136</accession>
<organism evidence="2 3">
    <name type="scientific">Colletotrichum destructivum</name>
    <dbReference type="NCBI Taxonomy" id="34406"/>
    <lineage>
        <taxon>Eukaryota</taxon>
        <taxon>Fungi</taxon>
        <taxon>Dikarya</taxon>
        <taxon>Ascomycota</taxon>
        <taxon>Pezizomycotina</taxon>
        <taxon>Sordariomycetes</taxon>
        <taxon>Hypocreomycetidae</taxon>
        <taxon>Glomerellales</taxon>
        <taxon>Glomerellaceae</taxon>
        <taxon>Colletotrichum</taxon>
        <taxon>Colletotrichum destructivum species complex</taxon>
    </lineage>
</organism>
<dbReference type="PANTHER" id="PTHR35394:SF5">
    <property type="entry name" value="DUF3176 DOMAIN-CONTAINING PROTEIN"/>
    <property type="match status" value="1"/>
</dbReference>
<gene>
    <name evidence="2" type="ORF">CDEST_01717</name>
</gene>
<name>A0AAX4I136_9PEZI</name>
<keyword evidence="1" id="KW-0472">Membrane</keyword>
<dbReference type="GeneID" id="87938220"/>
<keyword evidence="3" id="KW-1185">Reference proteome</keyword>
<feature type="transmembrane region" description="Helical" evidence="1">
    <location>
        <begin position="140"/>
        <end position="159"/>
    </location>
</feature>